<accession>A0ABS4TD55</accession>
<keyword evidence="1" id="KW-0238">DNA-binding</keyword>
<evidence type="ECO:0000313" key="1">
    <source>
        <dbReference type="EMBL" id="MBP2321995.1"/>
    </source>
</evidence>
<evidence type="ECO:0000313" key="2">
    <source>
        <dbReference type="Proteomes" id="UP001519332"/>
    </source>
</evidence>
<dbReference type="EMBL" id="JAGINW010000001">
    <property type="protein sequence ID" value="MBP2321995.1"/>
    <property type="molecule type" value="Genomic_DNA"/>
</dbReference>
<protein>
    <submittedName>
        <fullName evidence="1">DNA-binding CsgD family transcriptional regulator</fullName>
    </submittedName>
</protein>
<keyword evidence="2" id="KW-1185">Reference proteome</keyword>
<gene>
    <name evidence="1" type="ORF">JOF56_002380</name>
</gene>
<organism evidence="1 2">
    <name type="scientific">Kibdelosporangium banguiense</name>
    <dbReference type="NCBI Taxonomy" id="1365924"/>
    <lineage>
        <taxon>Bacteria</taxon>
        <taxon>Bacillati</taxon>
        <taxon>Actinomycetota</taxon>
        <taxon>Actinomycetes</taxon>
        <taxon>Pseudonocardiales</taxon>
        <taxon>Pseudonocardiaceae</taxon>
        <taxon>Kibdelosporangium</taxon>
    </lineage>
</organism>
<comment type="caution">
    <text evidence="1">The sequence shown here is derived from an EMBL/GenBank/DDBJ whole genome shotgun (WGS) entry which is preliminary data.</text>
</comment>
<sequence>MSEKTVENNLTRLFARTGCRSRLDLTLACMQGRLRLSSAA</sequence>
<dbReference type="GO" id="GO:0003677">
    <property type="term" value="F:DNA binding"/>
    <property type="evidence" value="ECO:0007669"/>
    <property type="project" value="UniProtKB-KW"/>
</dbReference>
<proteinExistence type="predicted"/>
<dbReference type="InterPro" id="IPR016032">
    <property type="entry name" value="Sig_transdc_resp-reg_C-effctor"/>
</dbReference>
<dbReference type="SUPFAM" id="SSF46894">
    <property type="entry name" value="C-terminal effector domain of the bipartite response regulators"/>
    <property type="match status" value="1"/>
</dbReference>
<dbReference type="Gene3D" id="1.10.10.10">
    <property type="entry name" value="Winged helix-like DNA-binding domain superfamily/Winged helix DNA-binding domain"/>
    <property type="match status" value="1"/>
</dbReference>
<name>A0ABS4TD55_9PSEU</name>
<dbReference type="Proteomes" id="UP001519332">
    <property type="component" value="Unassembled WGS sequence"/>
</dbReference>
<reference evidence="1 2" key="1">
    <citation type="submission" date="2021-03" db="EMBL/GenBank/DDBJ databases">
        <title>Sequencing the genomes of 1000 actinobacteria strains.</title>
        <authorList>
            <person name="Klenk H.-P."/>
        </authorList>
    </citation>
    <scope>NUCLEOTIDE SEQUENCE [LARGE SCALE GENOMIC DNA]</scope>
    <source>
        <strain evidence="1 2">DSM 46670</strain>
    </source>
</reference>
<dbReference type="InterPro" id="IPR036388">
    <property type="entry name" value="WH-like_DNA-bd_sf"/>
</dbReference>